<accession>A0A699TT84</accession>
<name>A0A699TT84_TANCI</name>
<dbReference type="AlphaFoldDB" id="A0A699TT84"/>
<evidence type="ECO:0000313" key="1">
    <source>
        <dbReference type="EMBL" id="GFD13010.1"/>
    </source>
</evidence>
<proteinExistence type="predicted"/>
<protein>
    <submittedName>
        <fullName evidence="1">Uncharacterized protein</fullName>
    </submittedName>
</protein>
<sequence length="16" mass="1491">MGAGIAGGGRAKWCGV</sequence>
<gene>
    <name evidence="1" type="ORF">Tci_884979</name>
</gene>
<reference evidence="1" key="1">
    <citation type="journal article" date="2019" name="Sci. Rep.">
        <title>Draft genome of Tanacetum cinerariifolium, the natural source of mosquito coil.</title>
        <authorList>
            <person name="Yamashiro T."/>
            <person name="Shiraishi A."/>
            <person name="Satake H."/>
            <person name="Nakayama K."/>
        </authorList>
    </citation>
    <scope>NUCLEOTIDE SEQUENCE</scope>
</reference>
<feature type="non-terminal residue" evidence="1">
    <location>
        <position position="16"/>
    </location>
</feature>
<organism evidence="1">
    <name type="scientific">Tanacetum cinerariifolium</name>
    <name type="common">Dalmatian daisy</name>
    <name type="synonym">Chrysanthemum cinerariifolium</name>
    <dbReference type="NCBI Taxonomy" id="118510"/>
    <lineage>
        <taxon>Eukaryota</taxon>
        <taxon>Viridiplantae</taxon>
        <taxon>Streptophyta</taxon>
        <taxon>Embryophyta</taxon>
        <taxon>Tracheophyta</taxon>
        <taxon>Spermatophyta</taxon>
        <taxon>Magnoliopsida</taxon>
        <taxon>eudicotyledons</taxon>
        <taxon>Gunneridae</taxon>
        <taxon>Pentapetalae</taxon>
        <taxon>asterids</taxon>
        <taxon>campanulids</taxon>
        <taxon>Asterales</taxon>
        <taxon>Asteraceae</taxon>
        <taxon>Asteroideae</taxon>
        <taxon>Anthemideae</taxon>
        <taxon>Anthemidinae</taxon>
        <taxon>Tanacetum</taxon>
    </lineage>
</organism>
<dbReference type="EMBL" id="BKCJ011269528">
    <property type="protein sequence ID" value="GFD13010.1"/>
    <property type="molecule type" value="Genomic_DNA"/>
</dbReference>
<comment type="caution">
    <text evidence="1">The sequence shown here is derived from an EMBL/GenBank/DDBJ whole genome shotgun (WGS) entry which is preliminary data.</text>
</comment>